<dbReference type="AlphaFoldDB" id="A0A1S7DTD4"/>
<sequence>MNQIDLYNKIADIALNAKRPIKISELANILGVEKNGRNIHNYIRGAYGHFKRNNDQITAGKISGVFTDENGNYVY</sequence>
<dbReference type="EMBL" id="CP011859">
    <property type="protein sequence ID" value="AQY22385.1"/>
    <property type="molecule type" value="Genomic_DNA"/>
</dbReference>
<gene>
    <name evidence="1" type="ORF">AB406_1439</name>
</gene>
<reference evidence="1 2" key="1">
    <citation type="submission" date="2015-06" db="EMBL/GenBank/DDBJ databases">
        <title>R. anatipestifer strain HXb2 is the most virulent strain so far, and the genome sequence would help us uncover the pathogenesis.</title>
        <authorList>
            <person name="Hu Q."/>
            <person name="Qi J."/>
            <person name="Bo H."/>
            <person name="Liu G."/>
            <person name="Tao M."/>
            <person name="Ding Y."/>
            <person name="Xue Y."/>
        </authorList>
    </citation>
    <scope>NUCLEOTIDE SEQUENCE [LARGE SCALE GENOMIC DNA]</scope>
    <source>
        <strain evidence="1 2">HXb2</strain>
    </source>
</reference>
<dbReference type="Proteomes" id="UP000189883">
    <property type="component" value="Chromosome"/>
</dbReference>
<dbReference type="RefSeq" id="WP_064970830.1">
    <property type="nucleotide sequence ID" value="NZ_CP011859.1"/>
</dbReference>
<protein>
    <submittedName>
        <fullName evidence="1">Uncharacterized protein</fullName>
    </submittedName>
</protein>
<evidence type="ECO:0000313" key="2">
    <source>
        <dbReference type="Proteomes" id="UP000189883"/>
    </source>
</evidence>
<organism evidence="1 2">
    <name type="scientific">Riemerella anatipestifer</name>
    <name type="common">Moraxella anatipestifer</name>
    <dbReference type="NCBI Taxonomy" id="34085"/>
    <lineage>
        <taxon>Bacteria</taxon>
        <taxon>Pseudomonadati</taxon>
        <taxon>Bacteroidota</taxon>
        <taxon>Flavobacteriia</taxon>
        <taxon>Flavobacteriales</taxon>
        <taxon>Weeksellaceae</taxon>
        <taxon>Riemerella</taxon>
    </lineage>
</organism>
<accession>A0A1S7DTD4</accession>
<evidence type="ECO:0000313" key="1">
    <source>
        <dbReference type="EMBL" id="AQY22385.1"/>
    </source>
</evidence>
<proteinExistence type="predicted"/>
<name>A0A1S7DTD4_RIEAN</name>